<organism evidence="3 4">
    <name type="scientific">Actinomadura soli</name>
    <dbReference type="NCBI Taxonomy" id="2508997"/>
    <lineage>
        <taxon>Bacteria</taxon>
        <taxon>Bacillati</taxon>
        <taxon>Actinomycetota</taxon>
        <taxon>Actinomycetes</taxon>
        <taxon>Streptosporangiales</taxon>
        <taxon>Thermomonosporaceae</taxon>
        <taxon>Actinomadura</taxon>
    </lineage>
</organism>
<dbReference type="PANTHER" id="PTHR35333:SF3">
    <property type="entry name" value="BETA-LACTAMASE-TYPE TRANSPEPTIDASE FOLD CONTAINING PROTEIN"/>
    <property type="match status" value="1"/>
</dbReference>
<comment type="caution">
    <text evidence="3">The sequence shown here is derived from an EMBL/GenBank/DDBJ whole genome shotgun (WGS) entry which is preliminary data.</text>
</comment>
<evidence type="ECO:0000313" key="4">
    <source>
        <dbReference type="Proteomes" id="UP000309174"/>
    </source>
</evidence>
<accession>A0A5C4J2P6</accession>
<dbReference type="InterPro" id="IPR045155">
    <property type="entry name" value="Beta-lactam_cat"/>
</dbReference>
<sequence length="318" mass="33116">MRRHIIALAVAAGATGAGLTAHLLVSDGPQRKGVVMGATEPTGGPAAGRGAAVAKARPFDQAGLRRAVRAYLGRRPGKAGVMATDLRTGLSFGENEKGDFVSASIMKVDILASLILQRQRGASGQAHGGRGLSPANGERDLGLSAGERDLASQMIRESDNSAANALYSDAGHGEGVRKANKRFGMTDTRPFSTSWGSSWTSPADQVRLLTNLASEKSPIEVSGRQYILGLMGTVVGEQAWGISAAARPGEKVALKNGWTPVHDQGNGWAVNSIGRITGRDHDFLVAVCSGDSPTMEAGVATVEHVSDMVVDALRDSRP</sequence>
<name>A0A5C4J2P6_9ACTN</name>
<reference evidence="3 4" key="1">
    <citation type="submission" date="2019-05" db="EMBL/GenBank/DDBJ databases">
        <title>Draft genome sequence of Actinomadura sp. 14C53.</title>
        <authorList>
            <person name="Saricaoglu S."/>
            <person name="Isik K."/>
        </authorList>
    </citation>
    <scope>NUCLEOTIDE SEQUENCE [LARGE SCALE GENOMIC DNA]</scope>
    <source>
        <strain evidence="3 4">14C53</strain>
    </source>
</reference>
<dbReference type="SUPFAM" id="SSF56601">
    <property type="entry name" value="beta-lactamase/transpeptidase-like"/>
    <property type="match status" value="1"/>
</dbReference>
<dbReference type="InterPro" id="IPR012338">
    <property type="entry name" value="Beta-lactam/transpept-like"/>
</dbReference>
<dbReference type="Gene3D" id="3.40.710.10">
    <property type="entry name" value="DD-peptidase/beta-lactamase superfamily"/>
    <property type="match status" value="1"/>
</dbReference>
<dbReference type="AlphaFoldDB" id="A0A5C4J2P6"/>
<dbReference type="PANTHER" id="PTHR35333">
    <property type="entry name" value="BETA-LACTAMASE"/>
    <property type="match status" value="1"/>
</dbReference>
<evidence type="ECO:0000313" key="3">
    <source>
        <dbReference type="EMBL" id="TMQ89711.1"/>
    </source>
</evidence>
<gene>
    <name evidence="3" type="ORF">ETD83_38750</name>
</gene>
<evidence type="ECO:0000256" key="1">
    <source>
        <dbReference type="SAM" id="MobiDB-lite"/>
    </source>
</evidence>
<dbReference type="GO" id="GO:0008800">
    <property type="term" value="F:beta-lactamase activity"/>
    <property type="evidence" value="ECO:0007669"/>
    <property type="project" value="InterPro"/>
</dbReference>
<dbReference type="EMBL" id="VCKW01000384">
    <property type="protein sequence ID" value="TMQ89711.1"/>
    <property type="molecule type" value="Genomic_DNA"/>
</dbReference>
<dbReference type="RefSeq" id="WP_138650160.1">
    <property type="nucleotide sequence ID" value="NZ_VCKW01000384.1"/>
</dbReference>
<keyword evidence="3" id="KW-0378">Hydrolase</keyword>
<dbReference type="InterPro" id="IPR000871">
    <property type="entry name" value="Beta-lactam_class-A"/>
</dbReference>
<dbReference type="OrthoDB" id="3524371at2"/>
<protein>
    <submittedName>
        <fullName evidence="3">Serine hydrolase</fullName>
    </submittedName>
</protein>
<feature type="region of interest" description="Disordered" evidence="1">
    <location>
        <begin position="123"/>
        <end position="142"/>
    </location>
</feature>
<evidence type="ECO:0000259" key="2">
    <source>
        <dbReference type="Pfam" id="PF13354"/>
    </source>
</evidence>
<keyword evidence="4" id="KW-1185">Reference proteome</keyword>
<dbReference type="Proteomes" id="UP000309174">
    <property type="component" value="Unassembled WGS sequence"/>
</dbReference>
<dbReference type="Pfam" id="PF13354">
    <property type="entry name" value="Beta-lactamase2"/>
    <property type="match status" value="1"/>
</dbReference>
<proteinExistence type="predicted"/>
<dbReference type="GO" id="GO:0046677">
    <property type="term" value="P:response to antibiotic"/>
    <property type="evidence" value="ECO:0007669"/>
    <property type="project" value="InterPro"/>
</dbReference>
<feature type="domain" description="Beta-lactamase class A catalytic" evidence="2">
    <location>
        <begin position="80"/>
        <end position="287"/>
    </location>
</feature>
<dbReference type="GO" id="GO:0030655">
    <property type="term" value="P:beta-lactam antibiotic catabolic process"/>
    <property type="evidence" value="ECO:0007669"/>
    <property type="project" value="InterPro"/>
</dbReference>